<dbReference type="AlphaFoldDB" id="A0A1M6HSZ0"/>
<keyword evidence="4 6" id="KW-1133">Transmembrane helix</keyword>
<feature type="transmembrane region" description="Helical" evidence="6">
    <location>
        <begin position="165"/>
        <end position="183"/>
    </location>
</feature>
<reference evidence="8 9" key="1">
    <citation type="submission" date="2016-11" db="EMBL/GenBank/DDBJ databases">
        <authorList>
            <person name="Jaros S."/>
            <person name="Januszkiewicz K."/>
            <person name="Wedrychowicz H."/>
        </authorList>
    </citation>
    <scope>NUCLEOTIDE SEQUENCE [LARGE SCALE GENOMIC DNA]</scope>
    <source>
        <strain evidence="8 9">DSM 100565</strain>
    </source>
</reference>
<evidence type="ECO:0000313" key="8">
    <source>
        <dbReference type="EMBL" id="SHJ25278.1"/>
    </source>
</evidence>
<gene>
    <name evidence="8" type="ORF">SAMN05444417_3340</name>
</gene>
<dbReference type="Proteomes" id="UP000184292">
    <property type="component" value="Unassembled WGS sequence"/>
</dbReference>
<dbReference type="STRING" id="1447782.SAMN05444417_3340"/>
<evidence type="ECO:0000256" key="3">
    <source>
        <dbReference type="ARBA" id="ARBA00022692"/>
    </source>
</evidence>
<feature type="domain" description="EamA" evidence="7">
    <location>
        <begin position="24"/>
        <end position="154"/>
    </location>
</feature>
<feature type="transmembrane region" description="Helical" evidence="6">
    <location>
        <begin position="278"/>
        <end position="298"/>
    </location>
</feature>
<dbReference type="SUPFAM" id="SSF103481">
    <property type="entry name" value="Multidrug resistance efflux transporter EmrE"/>
    <property type="match status" value="2"/>
</dbReference>
<dbReference type="InterPro" id="IPR000620">
    <property type="entry name" value="EamA_dom"/>
</dbReference>
<proteinExistence type="inferred from homology"/>
<dbReference type="InterPro" id="IPR037185">
    <property type="entry name" value="EmrE-like"/>
</dbReference>
<dbReference type="PANTHER" id="PTHR22911:SF6">
    <property type="entry name" value="SOLUTE CARRIER FAMILY 35 MEMBER G1"/>
    <property type="match status" value="1"/>
</dbReference>
<feature type="domain" description="EamA" evidence="7">
    <location>
        <begin position="168"/>
        <end position="290"/>
    </location>
</feature>
<accession>A0A1M6HSZ0</accession>
<keyword evidence="9" id="KW-1185">Reference proteome</keyword>
<evidence type="ECO:0000256" key="4">
    <source>
        <dbReference type="ARBA" id="ARBA00022989"/>
    </source>
</evidence>
<protein>
    <submittedName>
        <fullName evidence="8">Permease of the drug/metabolite transporter (DMT) superfamily</fullName>
    </submittedName>
</protein>
<comment type="similarity">
    <text evidence="2">Belongs to the drug/metabolite transporter (DMT) superfamily. 10 TMS drug/metabolite exporter (DME) (TC 2.A.7.3) family.</text>
</comment>
<feature type="transmembrane region" description="Helical" evidence="6">
    <location>
        <begin position="51"/>
        <end position="71"/>
    </location>
</feature>
<keyword evidence="3 6" id="KW-0812">Transmembrane</keyword>
<organism evidence="8 9">
    <name type="scientific">Wenxinia saemankumensis</name>
    <dbReference type="NCBI Taxonomy" id="1447782"/>
    <lineage>
        <taxon>Bacteria</taxon>
        <taxon>Pseudomonadati</taxon>
        <taxon>Pseudomonadota</taxon>
        <taxon>Alphaproteobacteria</taxon>
        <taxon>Rhodobacterales</taxon>
        <taxon>Roseobacteraceae</taxon>
        <taxon>Wenxinia</taxon>
    </lineage>
</organism>
<evidence type="ECO:0000256" key="6">
    <source>
        <dbReference type="SAM" id="Phobius"/>
    </source>
</evidence>
<evidence type="ECO:0000256" key="5">
    <source>
        <dbReference type="ARBA" id="ARBA00023136"/>
    </source>
</evidence>
<dbReference type="RefSeq" id="WP_244526393.1">
    <property type="nucleotide sequence ID" value="NZ_FQYO01000007.1"/>
</dbReference>
<keyword evidence="5 6" id="KW-0472">Membrane</keyword>
<feature type="transmembrane region" description="Helical" evidence="6">
    <location>
        <begin position="91"/>
        <end position="111"/>
    </location>
</feature>
<comment type="subcellular location">
    <subcellularLocation>
        <location evidence="1">Membrane</location>
        <topology evidence="1">Multi-pass membrane protein</topology>
    </subcellularLocation>
</comment>
<evidence type="ECO:0000256" key="2">
    <source>
        <dbReference type="ARBA" id="ARBA00009853"/>
    </source>
</evidence>
<feature type="transmembrane region" description="Helical" evidence="6">
    <location>
        <begin position="140"/>
        <end position="159"/>
    </location>
</feature>
<evidence type="ECO:0000259" key="7">
    <source>
        <dbReference type="Pfam" id="PF00892"/>
    </source>
</evidence>
<dbReference type="EMBL" id="FQYO01000007">
    <property type="protein sequence ID" value="SHJ25278.1"/>
    <property type="molecule type" value="Genomic_DNA"/>
</dbReference>
<dbReference type="PANTHER" id="PTHR22911">
    <property type="entry name" value="ACYL-MALONYL CONDENSING ENZYME-RELATED"/>
    <property type="match status" value="1"/>
</dbReference>
<feature type="transmembrane region" description="Helical" evidence="6">
    <location>
        <begin position="195"/>
        <end position="216"/>
    </location>
</feature>
<dbReference type="Pfam" id="PF00892">
    <property type="entry name" value="EamA"/>
    <property type="match status" value="2"/>
</dbReference>
<evidence type="ECO:0000256" key="1">
    <source>
        <dbReference type="ARBA" id="ARBA00004141"/>
    </source>
</evidence>
<name>A0A1M6HSZ0_9RHOB</name>
<evidence type="ECO:0000313" key="9">
    <source>
        <dbReference type="Proteomes" id="UP000184292"/>
    </source>
</evidence>
<feature type="transmembrane region" description="Helical" evidence="6">
    <location>
        <begin position="252"/>
        <end position="272"/>
    </location>
</feature>
<dbReference type="GO" id="GO:0016020">
    <property type="term" value="C:membrane"/>
    <property type="evidence" value="ECO:0007669"/>
    <property type="project" value="UniProtKB-SubCell"/>
</dbReference>
<feature type="transmembrane region" description="Helical" evidence="6">
    <location>
        <begin position="222"/>
        <end position="245"/>
    </location>
</feature>
<sequence length="313" mass="31788">MTARAGGADGAADRADPGDDPAAGIGWLLADMTLVTVVNVLVKATGTEVPALQLVFLRAAIGLVLIAPLVWRRRAELSRMGAPWRNAARVACNAAALTLTFSALTLLPLAIVNAIGFTRPLVAMGLAVALLGERVVRAQWLGLAVTLAGVGVIVAPGAGFGPVPVPGLIAAFAGVGFGAMAAIQTRALRGETTMVLMLFYTGGLTAFTAIPAAVVWTPLAPGAWGVILAIGILAQVAQICFLRAYRATRATVLSPVSHVSILFATLAGWVVFAERPGPTFALGAGLVLLGGLVGARAAGLAKGRAGRGSPPRR</sequence>